<dbReference type="InterPro" id="IPR050300">
    <property type="entry name" value="GDXG_lipolytic_enzyme"/>
</dbReference>
<evidence type="ECO:0000259" key="2">
    <source>
        <dbReference type="Pfam" id="PF07859"/>
    </source>
</evidence>
<dbReference type="PANTHER" id="PTHR48081:SF8">
    <property type="entry name" value="ALPHA_BETA HYDROLASE FOLD-3 DOMAIN-CONTAINING PROTEIN-RELATED"/>
    <property type="match status" value="1"/>
</dbReference>
<dbReference type="GO" id="GO:0016787">
    <property type="term" value="F:hydrolase activity"/>
    <property type="evidence" value="ECO:0007669"/>
    <property type="project" value="UniProtKB-KW"/>
</dbReference>
<sequence>MRARVIREPGFAGETDALLARIGPVEEITDHASLLAARADPADPGLAGAPDPAVRAADLYLPARGGPVLVRLYRTPGGPRPILLWLHGGAFIGGSVGDLDHVCSRLARLSGCAVASLEYRLAPEHPFPAALHDTCDAMRWLAEHGPVLGGDGRLAAGGQSAGANLVAAACLAGRDEGDPPPARQVLCYPLLDFGQDTDSAREFDGVFLSARPGWANAAYLAGREVTPYAAPLRAASLAGLPPALVIGAGRDPLRDDARAYAARLDAAGVDVTHVEYAGTMHAFLNFCGALSAGDHAIGLIAAELREAFGEP</sequence>
<reference evidence="3" key="1">
    <citation type="submission" date="2023-03" db="EMBL/GenBank/DDBJ databases">
        <title>Actinoallomurus iriomotensis NBRC 103681.</title>
        <authorList>
            <person name="Ichikawa N."/>
            <person name="Sato H."/>
            <person name="Tonouchi N."/>
        </authorList>
    </citation>
    <scope>NUCLEOTIDE SEQUENCE</scope>
    <source>
        <strain evidence="3">NBRC 103681</strain>
    </source>
</reference>
<dbReference type="AlphaFoldDB" id="A0A9W6RS11"/>
<name>A0A9W6RS11_9ACTN</name>
<dbReference type="InterPro" id="IPR013094">
    <property type="entry name" value="AB_hydrolase_3"/>
</dbReference>
<dbReference type="Proteomes" id="UP001165135">
    <property type="component" value="Unassembled WGS sequence"/>
</dbReference>
<proteinExistence type="predicted"/>
<dbReference type="Pfam" id="PF07859">
    <property type="entry name" value="Abhydrolase_3"/>
    <property type="match status" value="1"/>
</dbReference>
<dbReference type="InterPro" id="IPR029058">
    <property type="entry name" value="AB_hydrolase_fold"/>
</dbReference>
<feature type="domain" description="Alpha/beta hydrolase fold-3" evidence="2">
    <location>
        <begin position="83"/>
        <end position="284"/>
    </location>
</feature>
<keyword evidence="1" id="KW-0378">Hydrolase</keyword>
<evidence type="ECO:0000313" key="3">
    <source>
        <dbReference type="EMBL" id="GLY80718.1"/>
    </source>
</evidence>
<dbReference type="Gene3D" id="3.40.50.1820">
    <property type="entry name" value="alpha/beta hydrolase"/>
    <property type="match status" value="1"/>
</dbReference>
<dbReference type="PANTHER" id="PTHR48081">
    <property type="entry name" value="AB HYDROLASE SUPERFAMILY PROTEIN C4A8.06C"/>
    <property type="match status" value="1"/>
</dbReference>
<evidence type="ECO:0000256" key="1">
    <source>
        <dbReference type="ARBA" id="ARBA00022801"/>
    </source>
</evidence>
<dbReference type="RefSeq" id="WP_285634034.1">
    <property type="nucleotide sequence ID" value="NZ_BSTJ01000015.1"/>
</dbReference>
<accession>A0A9W6RS11</accession>
<protein>
    <submittedName>
        <fullName evidence="3">Acetylhydrolase</fullName>
    </submittedName>
</protein>
<dbReference type="EMBL" id="BSTJ01000015">
    <property type="protein sequence ID" value="GLY80718.1"/>
    <property type="molecule type" value="Genomic_DNA"/>
</dbReference>
<evidence type="ECO:0000313" key="4">
    <source>
        <dbReference type="Proteomes" id="UP001165135"/>
    </source>
</evidence>
<comment type="caution">
    <text evidence="3">The sequence shown here is derived from an EMBL/GenBank/DDBJ whole genome shotgun (WGS) entry which is preliminary data.</text>
</comment>
<organism evidence="3 4">
    <name type="scientific">Actinoallomurus iriomotensis</name>
    <dbReference type="NCBI Taxonomy" id="478107"/>
    <lineage>
        <taxon>Bacteria</taxon>
        <taxon>Bacillati</taxon>
        <taxon>Actinomycetota</taxon>
        <taxon>Actinomycetes</taxon>
        <taxon>Streptosporangiales</taxon>
        <taxon>Thermomonosporaceae</taxon>
        <taxon>Actinoallomurus</taxon>
    </lineage>
</organism>
<dbReference type="SUPFAM" id="SSF53474">
    <property type="entry name" value="alpha/beta-Hydrolases"/>
    <property type="match status" value="1"/>
</dbReference>
<gene>
    <name evidence="3" type="ORF">Airi01_089850</name>
</gene>